<evidence type="ECO:0000313" key="3">
    <source>
        <dbReference type="Proteomes" id="UP000573603"/>
    </source>
</evidence>
<dbReference type="Pfam" id="PF13374">
    <property type="entry name" value="TPR_10"/>
    <property type="match status" value="2"/>
</dbReference>
<dbReference type="PANTHER" id="PTHR46082:SF11">
    <property type="entry name" value="AAA+ ATPASE DOMAIN-CONTAINING PROTEIN-RELATED"/>
    <property type="match status" value="1"/>
</dbReference>
<protein>
    <recommendedName>
        <fullName evidence="4">Kinesin light chain</fullName>
    </recommendedName>
</protein>
<evidence type="ECO:0000313" key="2">
    <source>
        <dbReference type="EMBL" id="KAF5234153.1"/>
    </source>
</evidence>
<accession>A0A8H5DSJ5</accession>
<proteinExistence type="predicted"/>
<dbReference type="PANTHER" id="PTHR46082">
    <property type="entry name" value="ATP/GTP-BINDING PROTEIN-RELATED"/>
    <property type="match status" value="1"/>
</dbReference>
<dbReference type="AlphaFoldDB" id="A0A8H5DSJ5"/>
<dbReference type="EMBL" id="JABEVY010000395">
    <property type="protein sequence ID" value="KAF5234153.1"/>
    <property type="molecule type" value="Genomic_DNA"/>
</dbReference>
<name>A0A8H5DSJ5_9HYPO</name>
<dbReference type="SUPFAM" id="SSF48452">
    <property type="entry name" value="TPR-like"/>
    <property type="match status" value="4"/>
</dbReference>
<dbReference type="InterPro" id="IPR011990">
    <property type="entry name" value="TPR-like_helical_dom_sf"/>
</dbReference>
<dbReference type="InterPro" id="IPR053137">
    <property type="entry name" value="NLR-like"/>
</dbReference>
<comment type="caution">
    <text evidence="2">The sequence shown here is derived from an EMBL/GenBank/DDBJ whole genome shotgun (WGS) entry which is preliminary data.</text>
</comment>
<organism evidence="2 3">
    <name type="scientific">Fusarium anthophilum</name>
    <dbReference type="NCBI Taxonomy" id="48485"/>
    <lineage>
        <taxon>Eukaryota</taxon>
        <taxon>Fungi</taxon>
        <taxon>Dikarya</taxon>
        <taxon>Ascomycota</taxon>
        <taxon>Pezizomycotina</taxon>
        <taxon>Sordariomycetes</taxon>
        <taxon>Hypocreomycetidae</taxon>
        <taxon>Hypocreales</taxon>
        <taxon>Nectriaceae</taxon>
        <taxon>Fusarium</taxon>
        <taxon>Fusarium fujikuroi species complex</taxon>
    </lineage>
</organism>
<dbReference type="Pfam" id="PF13424">
    <property type="entry name" value="TPR_12"/>
    <property type="match status" value="3"/>
</dbReference>
<sequence length="678" mass="76696">MSGPKANEPSDIPFTELVPDALISDALVELGKRGQKEDPDSSIDLDDMVGELVRFHKLDLAQKFLDIMVKAGIKFLGQKHPITLNWMANLGALYAEQEKYLEAAGLLQQALDRMKTLDNHPDLLYCKKFLIRAYKHLRYFEKAKSLVDKMISDERSHGENPENDHRVADMQLVLASIYEAQNLLDEARNITIQAIRVQAKMLGSRHRNTLASMRNLARLRYKEGRAEEAIQILSPFVTIMEQELGKDDPDTLFSKGDLALYFCQQGRQREAEVIHRQLLGMFRERFGSKHKHTSVCMENLSSTLVDLGECPEAEELQLQIIETRKSVLGGDHETTIISKTKLVYIRCRRGRHEEAKDLGEEVVEESRKVMGEDHINTLAALENLALTCERMGSFQKAVQIRKDVLERKRELFGKEDIETLRSEGCLAIAHAQHDGYREAKPMLMDVLEKMETLGAHHPNLISYSNNMAGLMLNEKHFKEAEEMMMGVLKAKRKVMGTGHPETISEMCNLALGYKEQGKLKEACSLMREAPELKFDQLGKGDPFTLVNQANQAYFFSLQDLVPDPIDRQRMEEGLGMLRQILKGMERTMDKHQKGRIECGKYITQIEELLKDGTEEQLDGSLGIDTISDQLAGRGNASSGASSTLYRSAKRHVSALETPEPALKKLRRSGDEINCPDES</sequence>
<dbReference type="Proteomes" id="UP000573603">
    <property type="component" value="Unassembled WGS sequence"/>
</dbReference>
<reference evidence="2 3" key="1">
    <citation type="journal article" date="2020" name="BMC Genomics">
        <title>Correction to: Identification and distribution of gene clusters required for synthesis of sphingolipid metabolism inhibitors in diverse species of the filamentous fungus Fusarium.</title>
        <authorList>
            <person name="Kim H.S."/>
            <person name="Lohmar J.M."/>
            <person name="Busman M."/>
            <person name="Brown D.W."/>
            <person name="Naumann T.A."/>
            <person name="Divon H.H."/>
            <person name="Lysoe E."/>
            <person name="Uhlig S."/>
            <person name="Proctor R.H."/>
        </authorList>
    </citation>
    <scope>NUCLEOTIDE SEQUENCE [LARGE SCALE GENOMIC DNA]</scope>
    <source>
        <strain evidence="2 3">NRRL 25214</strain>
    </source>
</reference>
<evidence type="ECO:0008006" key="4">
    <source>
        <dbReference type="Google" id="ProtNLM"/>
    </source>
</evidence>
<feature type="region of interest" description="Disordered" evidence="1">
    <location>
        <begin position="650"/>
        <end position="678"/>
    </location>
</feature>
<keyword evidence="3" id="KW-1185">Reference proteome</keyword>
<gene>
    <name evidence="2" type="ORF">FANTH_12255</name>
</gene>
<evidence type="ECO:0000256" key="1">
    <source>
        <dbReference type="SAM" id="MobiDB-lite"/>
    </source>
</evidence>
<dbReference type="Gene3D" id="1.25.40.10">
    <property type="entry name" value="Tetratricopeptide repeat domain"/>
    <property type="match status" value="3"/>
</dbReference>